<keyword evidence="1" id="KW-0472">Membrane</keyword>
<name>A0A7Y0G8Y6_9SPHN</name>
<comment type="caution">
    <text evidence="2">The sequence shown here is derived from an EMBL/GenBank/DDBJ whole genome shotgun (WGS) entry which is preliminary data.</text>
</comment>
<proteinExistence type="predicted"/>
<accession>A0A7Y0G8Y6</accession>
<evidence type="ECO:0000313" key="2">
    <source>
        <dbReference type="EMBL" id="NML92468.1"/>
    </source>
</evidence>
<sequence length="127" mass="14488">MLQRNRIRRLIDLAELGAFWLAASFAVVMAVLPKPPRVPLDRYGDKVEHIVAFATLSFLAVLAFRHTPRFRIIERLSFLGALIEVVQSIPALHRDCDIRDWVADTFAIIVVVGVMNLFRPVRPLKQD</sequence>
<feature type="transmembrane region" description="Helical" evidence="1">
    <location>
        <begin position="47"/>
        <end position="64"/>
    </location>
</feature>
<evidence type="ECO:0000313" key="3">
    <source>
        <dbReference type="Proteomes" id="UP000583556"/>
    </source>
</evidence>
<dbReference type="EMBL" id="JABBGM010000001">
    <property type="protein sequence ID" value="NML92468.1"/>
    <property type="molecule type" value="Genomic_DNA"/>
</dbReference>
<dbReference type="AlphaFoldDB" id="A0A7Y0G8Y6"/>
<dbReference type="Proteomes" id="UP000583556">
    <property type="component" value="Unassembled WGS sequence"/>
</dbReference>
<keyword evidence="1" id="KW-1133">Transmembrane helix</keyword>
<gene>
    <name evidence="2" type="ORF">HHL27_02135</name>
</gene>
<dbReference type="RefSeq" id="WP_169491711.1">
    <property type="nucleotide sequence ID" value="NZ_JABBGM010000001.1"/>
</dbReference>
<evidence type="ECO:0008006" key="4">
    <source>
        <dbReference type="Google" id="ProtNLM"/>
    </source>
</evidence>
<reference evidence="2 3" key="1">
    <citation type="submission" date="2020-04" db="EMBL/GenBank/DDBJ databases">
        <title>Novosphingobium sp. TW-4 isolated from soil.</title>
        <authorList>
            <person name="Dahal R.H."/>
            <person name="Chaudhary D.K."/>
        </authorList>
    </citation>
    <scope>NUCLEOTIDE SEQUENCE [LARGE SCALE GENOMIC DNA]</scope>
    <source>
        <strain evidence="2 3">TW-4</strain>
    </source>
</reference>
<organism evidence="2 3">
    <name type="scientific">Novosphingobium olei</name>
    <dbReference type="NCBI Taxonomy" id="2728851"/>
    <lineage>
        <taxon>Bacteria</taxon>
        <taxon>Pseudomonadati</taxon>
        <taxon>Pseudomonadota</taxon>
        <taxon>Alphaproteobacteria</taxon>
        <taxon>Sphingomonadales</taxon>
        <taxon>Sphingomonadaceae</taxon>
        <taxon>Novosphingobium</taxon>
    </lineage>
</organism>
<keyword evidence="1" id="KW-0812">Transmembrane</keyword>
<protein>
    <recommendedName>
        <fullName evidence="4">VanZ family protein</fullName>
    </recommendedName>
</protein>
<keyword evidence="3" id="KW-1185">Reference proteome</keyword>
<evidence type="ECO:0000256" key="1">
    <source>
        <dbReference type="SAM" id="Phobius"/>
    </source>
</evidence>
<feature type="transmembrane region" description="Helical" evidence="1">
    <location>
        <begin position="12"/>
        <end position="32"/>
    </location>
</feature>